<organism evidence="5 6">
    <name type="scientific">Verticillium longisporum</name>
    <name type="common">Verticillium dahliae var. longisporum</name>
    <dbReference type="NCBI Taxonomy" id="100787"/>
    <lineage>
        <taxon>Eukaryota</taxon>
        <taxon>Fungi</taxon>
        <taxon>Dikarya</taxon>
        <taxon>Ascomycota</taxon>
        <taxon>Pezizomycotina</taxon>
        <taxon>Sordariomycetes</taxon>
        <taxon>Hypocreomycetidae</taxon>
        <taxon>Glomerellales</taxon>
        <taxon>Plectosphaerellaceae</taxon>
        <taxon>Verticillium</taxon>
    </lineage>
</organism>
<sequence length="515" mass="57383">MGSYISTETPAQAGGDGETKEMEDFLSVLPSQHLEPLWSQMNVMVPPNPNPTAKAHMWKYAEALPHLQKAGALVPEERAERRVLMLVNPSMQSPYTTDTIYGGLQLVNPGETAPAHRHLAFACRFIIDGEGFTAVEGKKMPLVRGDVVTTPIWHWHDHGNESREPVIWLDMLNLPLFRFAPVHFAEGYADPRYPSTPCDPCEWRHPWAPVEEALNAAAGPHAVHHYRNADGRPLSTTLGVQAERLAPGAEVESRDSCSYIYHCYEGTGRTEVETPAGEKSVFRWTARDTFAVPAWSSVRHVNESQDERACLVACHDARIRSRAVSADVPVGSKGVARTIVRRTTSIYRQRNAGNANMAEIVGLVASSIALAEVVGKVGGGILKLKRMWDEVKDVPESIQDLFKRLDLILRMVARIARDIETGATVFEDMEAVESCILCCQQVISDEATMMNDLIVQIDATKRVRRVRDMVRVALKRDVLERHEKKLEGMIQILILADSEYTRFVGDTNPRLGAYC</sequence>
<dbReference type="Gene3D" id="2.60.120.10">
    <property type="entry name" value="Jelly Rolls"/>
    <property type="match status" value="2"/>
</dbReference>
<dbReference type="SUPFAM" id="SSF51182">
    <property type="entry name" value="RmlC-like cupins"/>
    <property type="match status" value="1"/>
</dbReference>
<dbReference type="STRING" id="100787.A0A0G4L3G5"/>
<dbReference type="InterPro" id="IPR047183">
    <property type="entry name" value="GDO-like"/>
</dbReference>
<accession>A0A0G4L3G5</accession>
<keyword evidence="1" id="KW-0223">Dioxygenase</keyword>
<protein>
    <recommendedName>
        <fullName evidence="4">Cupin type-2 domain-containing protein</fullName>
    </recommendedName>
</protein>
<gene>
    <name evidence="5" type="ORF">BN1708_011702</name>
</gene>
<dbReference type="PANTHER" id="PTHR41517:SF1">
    <property type="entry name" value="CUPIN"/>
    <property type="match status" value="1"/>
</dbReference>
<dbReference type="InterPro" id="IPR011051">
    <property type="entry name" value="RmlC_Cupin_sf"/>
</dbReference>
<evidence type="ECO:0000313" key="6">
    <source>
        <dbReference type="Proteomes" id="UP000044602"/>
    </source>
</evidence>
<evidence type="ECO:0000256" key="1">
    <source>
        <dbReference type="ARBA" id="ARBA00022964"/>
    </source>
</evidence>
<proteinExistence type="predicted"/>
<evidence type="ECO:0000256" key="3">
    <source>
        <dbReference type="SAM" id="MobiDB-lite"/>
    </source>
</evidence>
<dbReference type="AlphaFoldDB" id="A0A0G4L3G5"/>
<dbReference type="EMBL" id="CVQH01007335">
    <property type="protein sequence ID" value="CRK16265.1"/>
    <property type="molecule type" value="Genomic_DNA"/>
</dbReference>
<name>A0A0G4L3G5_VERLO</name>
<dbReference type="GO" id="GO:0051213">
    <property type="term" value="F:dioxygenase activity"/>
    <property type="evidence" value="ECO:0007669"/>
    <property type="project" value="UniProtKB-KW"/>
</dbReference>
<feature type="compositionally biased region" description="Polar residues" evidence="3">
    <location>
        <begin position="1"/>
        <end position="10"/>
    </location>
</feature>
<evidence type="ECO:0000256" key="2">
    <source>
        <dbReference type="ARBA" id="ARBA00023002"/>
    </source>
</evidence>
<dbReference type="PANTHER" id="PTHR41517">
    <property type="entry name" value="1,2-DIOXYGENASE PROTEIN-RELATED"/>
    <property type="match status" value="1"/>
</dbReference>
<dbReference type="CDD" id="cd02216">
    <property type="entry name" value="cupin_GDO-like_N"/>
    <property type="match status" value="1"/>
</dbReference>
<dbReference type="InterPro" id="IPR013096">
    <property type="entry name" value="Cupin_2"/>
</dbReference>
<keyword evidence="2" id="KW-0560">Oxidoreductase</keyword>
<reference evidence="5 6" key="1">
    <citation type="submission" date="2015-05" db="EMBL/GenBank/DDBJ databases">
        <authorList>
            <person name="Wang D.B."/>
            <person name="Wang M."/>
        </authorList>
    </citation>
    <scope>NUCLEOTIDE SEQUENCE [LARGE SCALE GENOMIC DNA]</scope>
    <source>
        <strain evidence="5">VL1</strain>
    </source>
</reference>
<dbReference type="Proteomes" id="UP000044602">
    <property type="component" value="Unassembled WGS sequence"/>
</dbReference>
<feature type="domain" description="Cupin type-2" evidence="4">
    <location>
        <begin position="104"/>
        <end position="171"/>
    </location>
</feature>
<dbReference type="InterPro" id="IPR014710">
    <property type="entry name" value="RmlC-like_jellyroll"/>
</dbReference>
<evidence type="ECO:0000259" key="4">
    <source>
        <dbReference type="Pfam" id="PF07883"/>
    </source>
</evidence>
<feature type="region of interest" description="Disordered" evidence="3">
    <location>
        <begin position="1"/>
        <end position="20"/>
    </location>
</feature>
<evidence type="ECO:0000313" key="5">
    <source>
        <dbReference type="EMBL" id="CRK16265.1"/>
    </source>
</evidence>
<keyword evidence="6" id="KW-1185">Reference proteome</keyword>
<dbReference type="Pfam" id="PF07883">
    <property type="entry name" value="Cupin_2"/>
    <property type="match status" value="1"/>
</dbReference>